<evidence type="ECO:0000313" key="3">
    <source>
        <dbReference type="Proteomes" id="UP001224890"/>
    </source>
</evidence>
<dbReference type="GeneID" id="85456306"/>
<reference evidence="2" key="1">
    <citation type="submission" date="2021-06" db="EMBL/GenBank/DDBJ databases">
        <title>Comparative genomics, transcriptomics and evolutionary studies reveal genomic signatures of adaptation to plant cell wall in hemibiotrophic fungi.</title>
        <authorList>
            <consortium name="DOE Joint Genome Institute"/>
            <person name="Baroncelli R."/>
            <person name="Diaz J.F."/>
            <person name="Benocci T."/>
            <person name="Peng M."/>
            <person name="Battaglia E."/>
            <person name="Haridas S."/>
            <person name="Andreopoulos W."/>
            <person name="Labutti K."/>
            <person name="Pangilinan J."/>
            <person name="Floch G.L."/>
            <person name="Makela M.R."/>
            <person name="Henrissat B."/>
            <person name="Grigoriev I.V."/>
            <person name="Crouch J.A."/>
            <person name="De Vries R.P."/>
            <person name="Sukno S.A."/>
            <person name="Thon M.R."/>
        </authorList>
    </citation>
    <scope>NUCLEOTIDE SEQUENCE</scope>
    <source>
        <strain evidence="2">CBS 193.32</strain>
    </source>
</reference>
<dbReference type="EMBL" id="JAHMHR010000005">
    <property type="protein sequence ID" value="KAK1690921.1"/>
    <property type="molecule type" value="Genomic_DNA"/>
</dbReference>
<dbReference type="RefSeq" id="XP_060434616.1">
    <property type="nucleotide sequence ID" value="XM_060571780.1"/>
</dbReference>
<name>A0AAJ0AV29_9PEZI</name>
<evidence type="ECO:0000256" key="1">
    <source>
        <dbReference type="SAM" id="MobiDB-lite"/>
    </source>
</evidence>
<dbReference type="AlphaFoldDB" id="A0AAJ0AV29"/>
<feature type="region of interest" description="Disordered" evidence="1">
    <location>
        <begin position="70"/>
        <end position="95"/>
    </location>
</feature>
<proteinExistence type="predicted"/>
<evidence type="ECO:0000313" key="2">
    <source>
        <dbReference type="EMBL" id="KAK1690921.1"/>
    </source>
</evidence>
<sequence>MPGGGGLGVVQCVVVSAAGHKKNRQALYGAARPGFRTRRYARPQATHVLPEFLQQFPAAATPDTAECHAMESARDQTGATSCPGGQMTDGRWGEGEHKVPMVPYLSLKIRPLRIQDSGGTQEVPLLRGKLLKAASGYSTPNHLITSVSTLLSAPAVPCIHVPVHTSAKKDAMRWQTRGLVTSSQWLRPTERILRTSPPMVCMG</sequence>
<dbReference type="Proteomes" id="UP001224890">
    <property type="component" value="Unassembled WGS sequence"/>
</dbReference>
<organism evidence="2 3">
    <name type="scientific">Colletotrichum godetiae</name>
    <dbReference type="NCBI Taxonomy" id="1209918"/>
    <lineage>
        <taxon>Eukaryota</taxon>
        <taxon>Fungi</taxon>
        <taxon>Dikarya</taxon>
        <taxon>Ascomycota</taxon>
        <taxon>Pezizomycotina</taxon>
        <taxon>Sordariomycetes</taxon>
        <taxon>Hypocreomycetidae</taxon>
        <taxon>Glomerellales</taxon>
        <taxon>Glomerellaceae</taxon>
        <taxon>Colletotrichum</taxon>
        <taxon>Colletotrichum acutatum species complex</taxon>
    </lineage>
</organism>
<gene>
    <name evidence="2" type="ORF">BDP55DRAFT_627607</name>
</gene>
<accession>A0AAJ0AV29</accession>
<keyword evidence="3" id="KW-1185">Reference proteome</keyword>
<protein>
    <submittedName>
        <fullName evidence="2">Uncharacterized protein</fullName>
    </submittedName>
</protein>
<comment type="caution">
    <text evidence="2">The sequence shown here is derived from an EMBL/GenBank/DDBJ whole genome shotgun (WGS) entry which is preliminary data.</text>
</comment>